<evidence type="ECO:0000313" key="3">
    <source>
        <dbReference type="EMBL" id="KAK0385467.1"/>
    </source>
</evidence>
<sequence length="1516" mass="164340">MPLLPDNRTWQEITVYLEKQGHSIDRLKSYAYILSAQSNKDRIRRFLERDEFKPMFLFGFLLRCGVDTVENLEELIRYCRRWYTLRRDGPHPWQTSVPLLTVDFNDHGHPLRLLIENSYRLDPRRLPDIAEMMASMLGRLSKDRDLSDERVEMRQSRIFNQVLCLFPQSNYGVYPQRKLPSAYTWAAVEVLLSMSASLERPCSTSLKGFRAIKEVMASQTRDQKDMRIIPRLSNSWPPYLLPSDGMDEVAEPDENWSRTVLASAFMQENGYSKEEADLALDILQGMAPNGSPTIHQHETIARAGGMRLWEASIMATRDSVEAWQIFQRCPGDPAARPTIREYTAMFQKLLYRDVRPSEKAFPGDRNLNFPSSSYNSFTELERLRLEPPTVDQLYTRMRSDNVALSSKCLRLLVRHAHSPEDVSNYILESTLPEEMKKAFLTWEAWDARRFSGRRASEIAAKTFPVFAMSVIRLNSPTAHRICEIVSRAVDVLQMAGTDAQRHMAGFWPFAMRALGQSSVRLRANPEQHLRAILQTARLIEDAGQMSLATFVKFANTVRRFASAQLNGLSDNSSMPNTLLDFYDPDIRAMQYETKMLGDGGRQVDATSIDDSMDQGLASGLALATSALKRNYVTLVQKEQHAQALHGEHSVPPLERMVNRQDPVQAEQVRSLILALAHLGDFEEAARVLGWALTEWMETDVVDALRYLDDDAGFHPVLCLFRTLVEPMLPTDTAQDLRALVTSERSPFRWPSSNELDAFTSTLEGASILRLALVLDQVQQRQAMRTGQYEHSRKMAYSGGSSSSSSSKVAARTVNHETVEDPGVVGNTSWERDEVNTPGELPTVFPTTIGTSPVPASPTSRPSTTTIFDTTPSTTYIDVETSTTPAAADHDQGNGGGFIDPTQVAGPSFTTLTDDIPDALRGGLSTTETPAGTPSSTTTTIQFTLPPPNKTSLVLQPLPDGAIATPGPTTESVTPPSKTTTTSKDPITTPESSTVLETPNRSTVLETPDSSTVLKTPDSSTLLETTSSEEAVEPTSIVSPLPPPKPTTTTIFPEDPLKSSIGANPIPDIGTPATTSTEVVPEEPTSTETPSSTATSGLVETSTSDGSPSGTAQPPQDTPSLTEAPTSTLEETTSSSASVEEPTVPSQDTPVPEPTQEPSQGPGTSSTTTLLSAEPTSDVFTQTIGQPDTPQETKTEQEEPSTTASIEPTTTTTISQSQTLTITASPTEDINLGIPTGMIQTTTMSVTPEQHQQNLDTARSINKIYDGLSPDMACSAGQVACIRGKLANCASGTFDIASCSDGKKCFALPSETINGVTVGCFDVDHAESILSGEKAPGSSTTTKVVAQPTKEVEPEVPEQPAQPTQPDVIEPSTSIFRSSSIVVAEPTEAAPPPPVEPTTTTATTTNFFGTEPMFTAIVPITDDTGSGSGSGSPPARPTGGISDGKGPVPEAEDNDAGASRTTQTVNGTPTVSVTVTVTVAATTVTEAGSTKTVTQKTTETVTVGHSGDRVDTVSVRD</sequence>
<feature type="compositionally biased region" description="Basic and acidic residues" evidence="1">
    <location>
        <begin position="1505"/>
        <end position="1516"/>
    </location>
</feature>
<name>A0AA39L590_SARSR</name>
<feature type="compositionally biased region" description="Low complexity" evidence="1">
    <location>
        <begin position="967"/>
        <end position="989"/>
    </location>
</feature>
<feature type="compositionally biased region" description="Low complexity" evidence="1">
    <location>
        <begin position="1119"/>
        <end position="1145"/>
    </location>
</feature>
<feature type="compositionally biased region" description="Low complexity" evidence="1">
    <location>
        <begin position="1156"/>
        <end position="1176"/>
    </location>
</feature>
<feature type="region of interest" description="Disordered" evidence="1">
    <location>
        <begin position="1487"/>
        <end position="1516"/>
    </location>
</feature>
<evidence type="ECO:0000313" key="2">
    <source>
        <dbReference type="EMBL" id="KAK0384394.1"/>
    </source>
</evidence>
<evidence type="ECO:0000256" key="1">
    <source>
        <dbReference type="SAM" id="MobiDB-lite"/>
    </source>
</evidence>
<dbReference type="EMBL" id="JAPDFR010000008">
    <property type="protein sequence ID" value="KAK0384394.1"/>
    <property type="molecule type" value="Genomic_DNA"/>
</dbReference>
<feature type="compositionally biased region" description="Low complexity" evidence="1">
    <location>
        <begin position="924"/>
        <end position="943"/>
    </location>
</feature>
<feature type="compositionally biased region" description="Low complexity" evidence="1">
    <location>
        <begin position="1199"/>
        <end position="1224"/>
    </location>
</feature>
<reference evidence="2" key="1">
    <citation type="submission" date="2022-10" db="EMBL/GenBank/DDBJ databases">
        <title>Determination and structural analysis of whole genome sequence of Sarocladium strictum F4-1.</title>
        <authorList>
            <person name="Hu L."/>
            <person name="Jiang Y."/>
        </authorList>
    </citation>
    <scope>NUCLEOTIDE SEQUENCE</scope>
    <source>
        <strain evidence="2">F4-1</strain>
    </source>
</reference>
<feature type="compositionally biased region" description="Polar residues" evidence="1">
    <location>
        <begin position="990"/>
        <end position="1017"/>
    </location>
</feature>
<evidence type="ECO:0000313" key="4">
    <source>
        <dbReference type="Proteomes" id="UP001175261"/>
    </source>
</evidence>
<feature type="compositionally biased region" description="Low complexity" evidence="1">
    <location>
        <begin position="850"/>
        <end position="869"/>
    </location>
</feature>
<feature type="region of interest" description="Disordered" evidence="1">
    <location>
        <begin position="819"/>
        <end position="869"/>
    </location>
</feature>
<feature type="compositionally biased region" description="Low complexity" evidence="1">
    <location>
        <begin position="1018"/>
        <end position="1038"/>
    </location>
</feature>
<feature type="region of interest" description="Disordered" evidence="1">
    <location>
        <begin position="920"/>
        <end position="1230"/>
    </location>
</feature>
<gene>
    <name evidence="3" type="ORF">NLU13_7943</name>
    <name evidence="2" type="ORF">NLU13_8481</name>
</gene>
<feature type="compositionally biased region" description="Polar residues" evidence="1">
    <location>
        <begin position="1097"/>
        <end position="1118"/>
    </location>
</feature>
<accession>A0AA39L590</accession>
<feature type="compositionally biased region" description="Low complexity" evidence="1">
    <location>
        <begin position="1487"/>
        <end position="1502"/>
    </location>
</feature>
<feature type="region of interest" description="Disordered" evidence="1">
    <location>
        <begin position="1418"/>
        <end position="1466"/>
    </location>
</feature>
<keyword evidence="4" id="KW-1185">Reference proteome</keyword>
<feature type="compositionally biased region" description="Low complexity" evidence="1">
    <location>
        <begin position="1070"/>
        <end position="1095"/>
    </location>
</feature>
<feature type="region of interest" description="Disordered" evidence="1">
    <location>
        <begin position="784"/>
        <end position="805"/>
    </location>
</feature>
<feature type="region of interest" description="Disordered" evidence="1">
    <location>
        <begin position="1348"/>
        <end position="1370"/>
    </location>
</feature>
<dbReference type="EMBL" id="JAPDFR010000007">
    <property type="protein sequence ID" value="KAK0385467.1"/>
    <property type="molecule type" value="Genomic_DNA"/>
</dbReference>
<organism evidence="2 4">
    <name type="scientific">Sarocladium strictum</name>
    <name type="common">Black bundle disease fungus</name>
    <name type="synonym">Acremonium strictum</name>
    <dbReference type="NCBI Taxonomy" id="5046"/>
    <lineage>
        <taxon>Eukaryota</taxon>
        <taxon>Fungi</taxon>
        <taxon>Dikarya</taxon>
        <taxon>Ascomycota</taxon>
        <taxon>Pezizomycotina</taxon>
        <taxon>Sordariomycetes</taxon>
        <taxon>Hypocreomycetidae</taxon>
        <taxon>Hypocreales</taxon>
        <taxon>Sarocladiaceae</taxon>
        <taxon>Sarocladium</taxon>
    </lineage>
</organism>
<proteinExistence type="predicted"/>
<dbReference type="Proteomes" id="UP001175261">
    <property type="component" value="Unassembled WGS sequence"/>
</dbReference>
<protein>
    <submittedName>
        <fullName evidence="2">Uncharacterized protein</fullName>
    </submittedName>
</protein>
<comment type="caution">
    <text evidence="2">The sequence shown here is derived from an EMBL/GenBank/DDBJ whole genome shotgun (WGS) entry which is preliminary data.</text>
</comment>
<feature type="region of interest" description="Disordered" evidence="1">
    <location>
        <begin position="1384"/>
        <end position="1405"/>
    </location>
</feature>